<reference evidence="2 3" key="1">
    <citation type="submission" date="2015-10" db="EMBL/GenBank/DDBJ databases">
        <title>Genome analyses suggest a sexual origin of heterokaryosis in a supposedly ancient asexual fungus.</title>
        <authorList>
            <person name="Ropars J."/>
            <person name="Sedzielewska K."/>
            <person name="Noel J."/>
            <person name="Charron P."/>
            <person name="Farinelli L."/>
            <person name="Marton T."/>
            <person name="Kruger M."/>
            <person name="Pelin A."/>
            <person name="Brachmann A."/>
            <person name="Corradi N."/>
        </authorList>
    </citation>
    <scope>NUCLEOTIDE SEQUENCE [LARGE SCALE GENOMIC DNA]</scope>
    <source>
        <strain evidence="2 3">A4</strain>
    </source>
</reference>
<feature type="region of interest" description="Disordered" evidence="1">
    <location>
        <begin position="145"/>
        <end position="170"/>
    </location>
</feature>
<evidence type="ECO:0000313" key="3">
    <source>
        <dbReference type="Proteomes" id="UP000234323"/>
    </source>
</evidence>
<comment type="caution">
    <text evidence="2">The sequence shown here is derived from an EMBL/GenBank/DDBJ whole genome shotgun (WGS) entry which is preliminary data.</text>
</comment>
<dbReference type="EMBL" id="LLXI01000867">
    <property type="protein sequence ID" value="PKY50374.1"/>
    <property type="molecule type" value="Genomic_DNA"/>
</dbReference>
<dbReference type="OrthoDB" id="2358263at2759"/>
<dbReference type="VEuPathDB" id="FungiDB:RhiirFUN_010628"/>
<sequence>MLTEPPDTRAYIIGLCYFCQTCLYCGADCNYQTCKCKKEKVPLNKRGKKRKFYAQTYEPNMNKKSFNPSQIDELKFSNNYYGYDTNFSEKFNYSTCTKCHAKFWRLGKQDATRNKSETNQVDIDQSFSSLHIDELKETQVNANQTSSYESEEIQINSSASTPTITSDEEDINSTDEIRFIEITFKLIIKAADGRCNAAKWETIMVDNFQGFKRNLDKLIQEQFEDQIVFRGDYNVAYKHEKEVGQGTQLTNNKDWEIFLKENERIVSQKKVLVILITMKRQSKKTRMRDSDDLTRSTEKLTEKAINKKNKSSNQIPKEKNINDTDAIIAQNIMELNSKWYCKEHDRSCYVDLTRHISLTTNHLSTWSRCILHNTATLDDPPTLPLFSAAKNAKKCNNNNNSQNIQQNIPSATQVSNQFYPPTGFFLLYPGMFNQPYNNFPNSLPPQTSLPQQTNISISPPSIYDFFENLQENYNECNFDEVKTKFLQEEMDVLDIFNLNDWDWQRLGVKLGIKSKIMREVEKYR</sequence>
<protein>
    <recommendedName>
        <fullName evidence="4">SAM domain-containing protein</fullName>
    </recommendedName>
</protein>
<proteinExistence type="predicted"/>
<evidence type="ECO:0000313" key="2">
    <source>
        <dbReference type="EMBL" id="PKY50374.1"/>
    </source>
</evidence>
<dbReference type="AlphaFoldDB" id="A0A2I1GV20"/>
<dbReference type="Proteomes" id="UP000234323">
    <property type="component" value="Unassembled WGS sequence"/>
</dbReference>
<evidence type="ECO:0008006" key="4">
    <source>
        <dbReference type="Google" id="ProtNLM"/>
    </source>
</evidence>
<organism evidence="2 3">
    <name type="scientific">Rhizophagus irregularis</name>
    <dbReference type="NCBI Taxonomy" id="588596"/>
    <lineage>
        <taxon>Eukaryota</taxon>
        <taxon>Fungi</taxon>
        <taxon>Fungi incertae sedis</taxon>
        <taxon>Mucoromycota</taxon>
        <taxon>Glomeromycotina</taxon>
        <taxon>Glomeromycetes</taxon>
        <taxon>Glomerales</taxon>
        <taxon>Glomeraceae</taxon>
        <taxon>Rhizophagus</taxon>
    </lineage>
</organism>
<dbReference type="VEuPathDB" id="FungiDB:FUN_006849"/>
<name>A0A2I1GV20_9GLOM</name>
<gene>
    <name evidence="2" type="ORF">RhiirA4_466834</name>
</gene>
<feature type="compositionally biased region" description="Polar residues" evidence="1">
    <location>
        <begin position="145"/>
        <end position="165"/>
    </location>
</feature>
<dbReference type="VEuPathDB" id="FungiDB:RhiirA1_477703"/>
<keyword evidence="3" id="KW-1185">Reference proteome</keyword>
<feature type="compositionally biased region" description="Basic and acidic residues" evidence="1">
    <location>
        <begin position="287"/>
        <end position="305"/>
    </location>
</feature>
<accession>A0A2I1GV20</accession>
<feature type="region of interest" description="Disordered" evidence="1">
    <location>
        <begin position="286"/>
        <end position="318"/>
    </location>
</feature>
<evidence type="ECO:0000256" key="1">
    <source>
        <dbReference type="SAM" id="MobiDB-lite"/>
    </source>
</evidence>